<proteinExistence type="predicted"/>
<keyword evidence="2" id="KW-1185">Reference proteome</keyword>
<gene>
    <name evidence="1" type="ORF">CXB77_15690</name>
</gene>
<sequence length="141" mass="16823">MLAYQQIFEALMPSAFCVYGHHRQLAQRHCCPNWRAQLPLEWREQVIAPTSFRVFREYEIPARRIIGYDSNNQPCYCAYDYRLIDLRSDDDEEFYTALAYDESLVAWRLHNQHWLIYRCVGAFDENDHGEQQLSVAAQMPR</sequence>
<dbReference type="AlphaFoldDB" id="A0A2S7XPT1"/>
<dbReference type="Proteomes" id="UP000239936">
    <property type="component" value="Unassembled WGS sequence"/>
</dbReference>
<name>A0A2S7XPT1_9GAMM</name>
<evidence type="ECO:0000313" key="1">
    <source>
        <dbReference type="EMBL" id="PQJ95563.1"/>
    </source>
</evidence>
<dbReference type="EMBL" id="PPGH01000037">
    <property type="protein sequence ID" value="PQJ95563.1"/>
    <property type="molecule type" value="Genomic_DNA"/>
</dbReference>
<organism evidence="1 2">
    <name type="scientific">Chromatium okenii</name>
    <dbReference type="NCBI Taxonomy" id="61644"/>
    <lineage>
        <taxon>Bacteria</taxon>
        <taxon>Pseudomonadati</taxon>
        <taxon>Pseudomonadota</taxon>
        <taxon>Gammaproteobacteria</taxon>
        <taxon>Chromatiales</taxon>
        <taxon>Chromatiaceae</taxon>
        <taxon>Chromatium</taxon>
    </lineage>
</organism>
<reference evidence="1 2" key="1">
    <citation type="submission" date="2018-01" db="EMBL/GenBank/DDBJ databases">
        <title>The complete genome sequence of Chromatium okenii LaCa, a purple sulfur bacterium with a turbulent life.</title>
        <authorList>
            <person name="Luedin S.M."/>
            <person name="Liechti N."/>
            <person name="Storelli N."/>
            <person name="Danza F."/>
            <person name="Wittwer M."/>
            <person name="Pothier J.F."/>
            <person name="Tonolla M.A."/>
        </authorList>
    </citation>
    <scope>NUCLEOTIDE SEQUENCE [LARGE SCALE GENOMIC DNA]</scope>
    <source>
        <strain evidence="1 2">LaCa</strain>
    </source>
</reference>
<protein>
    <submittedName>
        <fullName evidence="1">Uncharacterized protein</fullName>
    </submittedName>
</protein>
<accession>A0A2S7XPT1</accession>
<comment type="caution">
    <text evidence="1">The sequence shown here is derived from an EMBL/GenBank/DDBJ whole genome shotgun (WGS) entry which is preliminary data.</text>
</comment>
<evidence type="ECO:0000313" key="2">
    <source>
        <dbReference type="Proteomes" id="UP000239936"/>
    </source>
</evidence>